<evidence type="ECO:0000313" key="3">
    <source>
        <dbReference type="EMBL" id="CAK9073609.1"/>
    </source>
</evidence>
<dbReference type="Proteomes" id="UP001642484">
    <property type="component" value="Unassembled WGS sequence"/>
</dbReference>
<dbReference type="PROSITE" id="PS00018">
    <property type="entry name" value="EF_HAND_1"/>
    <property type="match status" value="1"/>
</dbReference>
<dbReference type="SUPFAM" id="SSF47473">
    <property type="entry name" value="EF-hand"/>
    <property type="match status" value="1"/>
</dbReference>
<dbReference type="InterPro" id="IPR011992">
    <property type="entry name" value="EF-hand-dom_pair"/>
</dbReference>
<keyword evidence="2" id="KW-0472">Membrane</keyword>
<gene>
    <name evidence="3" type="ORF">CCMP2556_LOCUS36259</name>
</gene>
<comment type="caution">
    <text evidence="3">The sequence shown here is derived from an EMBL/GenBank/DDBJ whole genome shotgun (WGS) entry which is preliminary data.</text>
</comment>
<keyword evidence="4" id="KW-1185">Reference proteome</keyword>
<dbReference type="EMBL" id="CAXAMN010022908">
    <property type="protein sequence ID" value="CAK9073609.1"/>
    <property type="molecule type" value="Genomic_DNA"/>
</dbReference>
<feature type="transmembrane region" description="Helical" evidence="2">
    <location>
        <begin position="63"/>
        <end position="88"/>
    </location>
</feature>
<keyword evidence="2" id="KW-0812">Transmembrane</keyword>
<dbReference type="InterPro" id="IPR018247">
    <property type="entry name" value="EF_Hand_1_Ca_BS"/>
</dbReference>
<evidence type="ECO:0000256" key="1">
    <source>
        <dbReference type="ARBA" id="ARBA00022837"/>
    </source>
</evidence>
<feature type="transmembrane region" description="Helical" evidence="2">
    <location>
        <begin position="30"/>
        <end position="51"/>
    </location>
</feature>
<keyword evidence="1" id="KW-0106">Calcium</keyword>
<sequence length="237" mass="26542">VLFASAVNDHINDGNLPVLVGEADDAAKRYFGSLSLSMLSLFMSIAGGVSWEEVLVPLQKINTIWVFAFLFYVAFTYFAVLNVVTGVFCQSAIESASNDHAMVVQSMLDNKAAHLNKIKNLFSEFGTDGGVLTLGTFEEKINNPAVREYFEALGLDVWDAWSFFKLLDDDGGGSVEIEEFFMGCLRFRGPARSMDLGRVIQDQKWLINNQGRVQNFIEEEFNSLRSQIQDLQNLVKR</sequence>
<organism evidence="3 4">
    <name type="scientific">Durusdinium trenchii</name>
    <dbReference type="NCBI Taxonomy" id="1381693"/>
    <lineage>
        <taxon>Eukaryota</taxon>
        <taxon>Sar</taxon>
        <taxon>Alveolata</taxon>
        <taxon>Dinophyceae</taxon>
        <taxon>Suessiales</taxon>
        <taxon>Symbiodiniaceae</taxon>
        <taxon>Durusdinium</taxon>
    </lineage>
</organism>
<evidence type="ECO:0008006" key="5">
    <source>
        <dbReference type="Google" id="ProtNLM"/>
    </source>
</evidence>
<protein>
    <recommendedName>
        <fullName evidence="5">Calmodulin</fullName>
    </recommendedName>
</protein>
<name>A0ABP0PEX7_9DINO</name>
<evidence type="ECO:0000256" key="2">
    <source>
        <dbReference type="SAM" id="Phobius"/>
    </source>
</evidence>
<proteinExistence type="predicted"/>
<evidence type="ECO:0000313" key="4">
    <source>
        <dbReference type="Proteomes" id="UP001642484"/>
    </source>
</evidence>
<keyword evidence="2" id="KW-1133">Transmembrane helix</keyword>
<feature type="non-terminal residue" evidence="3">
    <location>
        <position position="1"/>
    </location>
</feature>
<dbReference type="Gene3D" id="1.10.287.70">
    <property type="match status" value="1"/>
</dbReference>
<reference evidence="3 4" key="1">
    <citation type="submission" date="2024-02" db="EMBL/GenBank/DDBJ databases">
        <authorList>
            <person name="Chen Y."/>
            <person name="Shah S."/>
            <person name="Dougan E. K."/>
            <person name="Thang M."/>
            <person name="Chan C."/>
        </authorList>
    </citation>
    <scope>NUCLEOTIDE SEQUENCE [LARGE SCALE GENOMIC DNA]</scope>
</reference>
<accession>A0ABP0PEX7</accession>
<dbReference type="Gene3D" id="1.10.238.10">
    <property type="entry name" value="EF-hand"/>
    <property type="match status" value="1"/>
</dbReference>